<evidence type="ECO:0000313" key="2">
    <source>
        <dbReference type="EMBL" id="QPI50584.1"/>
    </source>
</evidence>
<name>A0AA49A8P1_9BURK</name>
<organism evidence="2 3">
    <name type="scientific">Massilia antarctica</name>
    <dbReference type="NCBI Taxonomy" id="2765360"/>
    <lineage>
        <taxon>Bacteria</taxon>
        <taxon>Pseudomonadati</taxon>
        <taxon>Pseudomonadota</taxon>
        <taxon>Betaproteobacteria</taxon>
        <taxon>Burkholderiales</taxon>
        <taxon>Oxalobacteraceae</taxon>
        <taxon>Telluria group</taxon>
        <taxon>Massilia</taxon>
    </lineage>
</organism>
<feature type="chain" id="PRO_5047004419" description="PEP-CTERM sorting domain-containing protein" evidence="1">
    <location>
        <begin position="23"/>
        <end position="87"/>
    </location>
</feature>
<proteinExistence type="predicted"/>
<keyword evidence="3" id="KW-1185">Reference proteome</keyword>
<accession>A0AA49A8P1</accession>
<evidence type="ECO:0000313" key="3">
    <source>
        <dbReference type="Proteomes" id="UP000662888"/>
    </source>
</evidence>
<protein>
    <recommendedName>
        <fullName evidence="4">PEP-CTERM sorting domain-containing protein</fullName>
    </recommendedName>
</protein>
<dbReference type="RefSeq" id="WP_206090198.1">
    <property type="nucleotide sequence ID" value="NZ_CP065053.1"/>
</dbReference>
<sequence length="87" mass="9354">MKKYAVATAFMLALVATAPASAIEVVDNAPAPAAQTVINPQMSAMEMALMPAPQMSELPEPEVFAMMLLGLVLIGYRARRESGEKFR</sequence>
<evidence type="ECO:0008006" key="4">
    <source>
        <dbReference type="Google" id="ProtNLM"/>
    </source>
</evidence>
<reference evidence="2 3" key="1">
    <citation type="submission" date="2020-11" db="EMBL/GenBank/DDBJ databases">
        <authorList>
            <person name="Sun Q."/>
        </authorList>
    </citation>
    <scope>NUCLEOTIDE SEQUENCE [LARGE SCALE GENOMIC DNA]</scope>
    <source>
        <strain evidence="2 3">P8398</strain>
    </source>
</reference>
<keyword evidence="1" id="KW-0732">Signal</keyword>
<feature type="signal peptide" evidence="1">
    <location>
        <begin position="1"/>
        <end position="22"/>
    </location>
</feature>
<evidence type="ECO:0000256" key="1">
    <source>
        <dbReference type="SAM" id="SignalP"/>
    </source>
</evidence>
<dbReference type="EMBL" id="CP065053">
    <property type="protein sequence ID" value="QPI50584.1"/>
    <property type="molecule type" value="Genomic_DNA"/>
</dbReference>
<dbReference type="Proteomes" id="UP000662888">
    <property type="component" value="Chromosome"/>
</dbReference>
<gene>
    <name evidence="2" type="ORF">IV454_02910</name>
</gene>